<proteinExistence type="predicted"/>
<feature type="compositionally biased region" description="Low complexity" evidence="1">
    <location>
        <begin position="430"/>
        <end position="470"/>
    </location>
</feature>
<keyword evidence="4" id="KW-1185">Reference proteome</keyword>
<reference evidence="4" key="1">
    <citation type="submission" date="2017-09" db="EMBL/GenBank/DDBJ databases">
        <authorList>
            <person name="Varghese N."/>
            <person name="Submissions S."/>
        </authorList>
    </citation>
    <scope>NUCLEOTIDE SEQUENCE [LARGE SCALE GENOMIC DNA]</scope>
    <source>
        <strain evidence="4">CGMCC 4.6857</strain>
    </source>
</reference>
<dbReference type="AlphaFoldDB" id="A0A285IVQ7"/>
<evidence type="ECO:0000256" key="2">
    <source>
        <dbReference type="SAM" id="Phobius"/>
    </source>
</evidence>
<evidence type="ECO:0000313" key="4">
    <source>
        <dbReference type="Proteomes" id="UP000219612"/>
    </source>
</evidence>
<dbReference type="Proteomes" id="UP000219612">
    <property type="component" value="Unassembled WGS sequence"/>
</dbReference>
<feature type="compositionally biased region" description="Basic and acidic residues" evidence="1">
    <location>
        <begin position="23"/>
        <end position="35"/>
    </location>
</feature>
<evidence type="ECO:0008006" key="5">
    <source>
        <dbReference type="Google" id="ProtNLM"/>
    </source>
</evidence>
<feature type="compositionally biased region" description="Low complexity" evidence="1">
    <location>
        <begin position="11"/>
        <end position="21"/>
    </location>
</feature>
<accession>A0A285IVQ7</accession>
<name>A0A285IVQ7_9ACTN</name>
<keyword evidence="2" id="KW-1133">Transmembrane helix</keyword>
<feature type="transmembrane region" description="Helical" evidence="2">
    <location>
        <begin position="322"/>
        <end position="342"/>
    </location>
</feature>
<feature type="compositionally biased region" description="Basic and acidic residues" evidence="1">
    <location>
        <begin position="93"/>
        <end position="234"/>
    </location>
</feature>
<protein>
    <recommendedName>
        <fullName evidence="5">Cell division protein FtsL</fullName>
    </recommendedName>
</protein>
<evidence type="ECO:0000313" key="3">
    <source>
        <dbReference type="EMBL" id="SNY51186.1"/>
    </source>
</evidence>
<dbReference type="EMBL" id="OBDY01000011">
    <property type="protein sequence ID" value="SNY51186.1"/>
    <property type="molecule type" value="Genomic_DNA"/>
</dbReference>
<organism evidence="3 4">
    <name type="scientific">Paractinoplanes atraurantiacus</name>
    <dbReference type="NCBI Taxonomy" id="1036182"/>
    <lineage>
        <taxon>Bacteria</taxon>
        <taxon>Bacillati</taxon>
        <taxon>Actinomycetota</taxon>
        <taxon>Actinomycetes</taxon>
        <taxon>Micromonosporales</taxon>
        <taxon>Micromonosporaceae</taxon>
        <taxon>Paractinoplanes</taxon>
    </lineage>
</organism>
<feature type="compositionally biased region" description="Basic and acidic residues" evidence="1">
    <location>
        <begin position="45"/>
        <end position="84"/>
    </location>
</feature>
<gene>
    <name evidence="3" type="ORF">SAMN05421748_111208</name>
</gene>
<feature type="region of interest" description="Disordered" evidence="1">
    <location>
        <begin position="1"/>
        <end position="234"/>
    </location>
</feature>
<sequence>MSERTHAPRSGGRAADQQRQAGGRRDQGTSRDADARSSAGRGARHFTDEVRTSEGADTRRSGIARDARAASTRRRENDDVRGGGRDAATPRGRARDNEAISARRDTGELRARRGTDVPAKRRDTEGVRPRRDTEGVRPRRDTEGVRPRRDMDGPAKRRDTEGVRSRRDSEEVRVREAGELRARRDTGELRAREVDAAPKRRDTEGVRARREAGGPAKRRDTEGVRGRRDAESERVRRITEDVRARRDVEQDDKVKPIAAKLEKGAAKASRGTGGDRRGLDAPVEGTAALQLEVAPDGGGRSEAAAGPRLSVAPAPVRRGPRAPFAAGVVGLVIVGVLGILLINTKTNENSFKIADLEKQNTALDNQRQDLDNQLIQVSSVGNLDAAARRLGLVKADNIAVLRLPDGKQIGVPMPAEGKKSVTEQPAKTDTATGGTTNGQTANGQTANGQTGNGQAANGQAGSGQAASNGQ</sequence>
<keyword evidence="2" id="KW-0812">Transmembrane</keyword>
<feature type="region of interest" description="Disordered" evidence="1">
    <location>
        <begin position="407"/>
        <end position="470"/>
    </location>
</feature>
<keyword evidence="2" id="KW-0472">Membrane</keyword>
<dbReference type="RefSeq" id="WP_097322557.1">
    <property type="nucleotide sequence ID" value="NZ_OBDY01000011.1"/>
</dbReference>
<evidence type="ECO:0000256" key="1">
    <source>
        <dbReference type="SAM" id="MobiDB-lite"/>
    </source>
</evidence>
<dbReference type="OrthoDB" id="3403609at2"/>